<dbReference type="Pfam" id="PF13963">
    <property type="entry name" value="Transpos_assoc"/>
    <property type="match status" value="1"/>
</dbReference>
<name>A0AAD2E6I1_9LAMI</name>
<reference evidence="2" key="1">
    <citation type="submission" date="2023-05" db="EMBL/GenBank/DDBJ databases">
        <authorList>
            <person name="Huff M."/>
        </authorList>
    </citation>
    <scope>NUCLEOTIDE SEQUENCE</scope>
</reference>
<dbReference type="Proteomes" id="UP000834106">
    <property type="component" value="Chromosome 17"/>
</dbReference>
<evidence type="ECO:0000313" key="2">
    <source>
        <dbReference type="EMBL" id="CAI9780567.1"/>
    </source>
</evidence>
<proteinExistence type="predicted"/>
<accession>A0AAD2E6I1</accession>
<protein>
    <recommendedName>
        <fullName evidence="1">Transposase-associated domain-containing protein</fullName>
    </recommendedName>
</protein>
<dbReference type="AlphaFoldDB" id="A0AAD2E6I1"/>
<gene>
    <name evidence="2" type="ORF">FPE_LOCUS27997</name>
</gene>
<feature type="domain" description="Transposase-associated" evidence="1">
    <location>
        <begin position="3"/>
        <end position="76"/>
    </location>
</feature>
<organism evidence="2 3">
    <name type="scientific">Fraxinus pennsylvanica</name>
    <dbReference type="NCBI Taxonomy" id="56036"/>
    <lineage>
        <taxon>Eukaryota</taxon>
        <taxon>Viridiplantae</taxon>
        <taxon>Streptophyta</taxon>
        <taxon>Embryophyta</taxon>
        <taxon>Tracheophyta</taxon>
        <taxon>Spermatophyta</taxon>
        <taxon>Magnoliopsida</taxon>
        <taxon>eudicotyledons</taxon>
        <taxon>Gunneridae</taxon>
        <taxon>Pentapetalae</taxon>
        <taxon>asterids</taxon>
        <taxon>lamiids</taxon>
        <taxon>Lamiales</taxon>
        <taxon>Oleaceae</taxon>
        <taxon>Oleeae</taxon>
        <taxon>Fraxinus</taxon>
    </lineage>
</organism>
<dbReference type="EMBL" id="OU503052">
    <property type="protein sequence ID" value="CAI9780567.1"/>
    <property type="molecule type" value="Genomic_DNA"/>
</dbReference>
<keyword evidence="3" id="KW-1185">Reference proteome</keyword>
<sequence>MDRSWIMLRNRLDKRYQDGLRNFLAFAHDNIHDGTSTILCPCQDYRNTTFLDISAVKHHLFRYGFDISYQRWSFHGDSSSMVYTSGLENSNAEVVGNDFEDEDDMIEILNDLGGANIGAANSSVEPEVEQIGSQGWSTKGI</sequence>
<dbReference type="InterPro" id="IPR029480">
    <property type="entry name" value="Transpos_assoc"/>
</dbReference>
<evidence type="ECO:0000313" key="3">
    <source>
        <dbReference type="Proteomes" id="UP000834106"/>
    </source>
</evidence>
<evidence type="ECO:0000259" key="1">
    <source>
        <dbReference type="Pfam" id="PF13963"/>
    </source>
</evidence>